<feature type="transmembrane region" description="Helical" evidence="1">
    <location>
        <begin position="209"/>
        <end position="232"/>
    </location>
</feature>
<dbReference type="EMBL" id="RCOS01000003">
    <property type="protein sequence ID" value="RSN79087.1"/>
    <property type="molecule type" value="Genomic_DNA"/>
</dbReference>
<name>A0A3R9R4C4_9CREN</name>
<dbReference type="Proteomes" id="UP000277582">
    <property type="component" value="Unassembled WGS sequence"/>
</dbReference>
<evidence type="ECO:0000256" key="1">
    <source>
        <dbReference type="SAM" id="Phobius"/>
    </source>
</evidence>
<proteinExistence type="predicted"/>
<keyword evidence="1" id="KW-0812">Transmembrane</keyword>
<accession>A0A3R9R4C4</accession>
<evidence type="ECO:0000313" key="2">
    <source>
        <dbReference type="EMBL" id="RSN79087.1"/>
    </source>
</evidence>
<reference evidence="2 3" key="1">
    <citation type="submission" date="2018-10" db="EMBL/GenBank/DDBJ databases">
        <title>Co-occurring genomic capacity for anaerobic methane metabolism and dissimilatory sulfite reduction discovered in the Korarchaeota.</title>
        <authorList>
            <person name="Mckay L.J."/>
            <person name="Dlakic M."/>
            <person name="Fields M.W."/>
            <person name="Delmont T.O."/>
            <person name="Eren A.M."/>
            <person name="Jay Z.J."/>
            <person name="Klingelsmith K.B."/>
            <person name="Rusch D.B."/>
            <person name="Inskeep W.P."/>
        </authorList>
    </citation>
    <scope>NUCLEOTIDE SEQUENCE [LARGE SCALE GENOMIC DNA]</scope>
    <source>
        <strain evidence="2 3">MDKW</strain>
    </source>
</reference>
<feature type="transmembrane region" description="Helical" evidence="1">
    <location>
        <begin position="175"/>
        <end position="197"/>
    </location>
</feature>
<sequence>MISEKHIALLIMLLATATVYGIFGSYYHTMENIWRTAKRIEVLKNEIFHLSTRVEEEREAIAPLVLRLFSYSKEDSVIRIYYGGVEIWRGSLSELNTTYNVVNFGEVHLRTSNEGVVAGARGYSYVLNTSYQEEMLHVVEDSARWIHAINDVIRRDEENLTNLKNLLSSISWSPLMFAFLLVPVASIAIQLILLRIFDSSLLRKYIGVILNPYLLLPFLFIYAALILLTVMLNKGDLIPLHAIMALYVLTAIPSLASPVLYLYERIIE</sequence>
<dbReference type="RefSeq" id="WP_125670021.1">
    <property type="nucleotide sequence ID" value="NZ_RCOS01000003.1"/>
</dbReference>
<keyword evidence="3" id="KW-1185">Reference proteome</keyword>
<feature type="transmembrane region" description="Helical" evidence="1">
    <location>
        <begin position="238"/>
        <end position="263"/>
    </location>
</feature>
<evidence type="ECO:0000313" key="3">
    <source>
        <dbReference type="Proteomes" id="UP000277582"/>
    </source>
</evidence>
<dbReference type="AlphaFoldDB" id="A0A3R9R4C4"/>
<comment type="caution">
    <text evidence="2">The sequence shown here is derived from an EMBL/GenBank/DDBJ whole genome shotgun (WGS) entry which is preliminary data.</text>
</comment>
<organism evidence="2 3">
    <name type="scientific">Candidatus Methanodesulfokora washburnensis</name>
    <dbReference type="NCBI Taxonomy" id="2478471"/>
    <lineage>
        <taxon>Archaea</taxon>
        <taxon>Thermoproteota</taxon>
        <taxon>Candidatus Korarchaeia</taxon>
        <taxon>Candidatus Korarchaeia incertae sedis</taxon>
        <taxon>Candidatus Methanodesulfokora</taxon>
    </lineage>
</organism>
<keyword evidence="1" id="KW-1133">Transmembrane helix</keyword>
<dbReference type="OrthoDB" id="383766at2157"/>
<protein>
    <submittedName>
        <fullName evidence="2">Uncharacterized protein</fullName>
    </submittedName>
</protein>
<keyword evidence="1" id="KW-0472">Membrane</keyword>
<gene>
    <name evidence="2" type="ORF">D6D85_00185</name>
</gene>
<feature type="transmembrane region" description="Helical" evidence="1">
    <location>
        <begin position="7"/>
        <end position="27"/>
    </location>
</feature>